<organism evidence="1 2">
    <name type="scientific">Streptomyces boncukensis</name>
    <dbReference type="NCBI Taxonomy" id="2711219"/>
    <lineage>
        <taxon>Bacteria</taxon>
        <taxon>Bacillati</taxon>
        <taxon>Actinomycetota</taxon>
        <taxon>Actinomycetes</taxon>
        <taxon>Kitasatosporales</taxon>
        <taxon>Streptomycetaceae</taxon>
        <taxon>Streptomyces</taxon>
    </lineage>
</organism>
<proteinExistence type="predicted"/>
<dbReference type="EMBL" id="JAAKZZ010000535">
    <property type="protein sequence ID" value="NGO72773.1"/>
    <property type="molecule type" value="Genomic_DNA"/>
</dbReference>
<gene>
    <name evidence="1" type="ORF">G5C65_31405</name>
</gene>
<evidence type="ECO:0000313" key="1">
    <source>
        <dbReference type="EMBL" id="NGO72773.1"/>
    </source>
</evidence>
<sequence length="206" mass="21822">MDAGQVATLREVLGGSEWLRATRSFGGTLRSSVRAQGGGLLLVGTEAYEPWHLAAHLDDEAAWSGLPELSPTLVRHRVPPSAPAHLSVGMGRLEGAGTGETLLVVTPEPAGPCPPLLERLADARAAGATLLTLSAAERVPQLDDLVHESLAADDTLSLEMVQHLVSAAAGETAAPRLPHASARRLRLRDRLSRWADQLTAPPTPRW</sequence>
<dbReference type="AlphaFoldDB" id="A0A6G4X695"/>
<dbReference type="Proteomes" id="UP000477722">
    <property type="component" value="Unassembled WGS sequence"/>
</dbReference>
<dbReference type="RefSeq" id="WP_165302439.1">
    <property type="nucleotide sequence ID" value="NZ_JAAKZZ010000535.1"/>
</dbReference>
<accession>A0A6G4X695</accession>
<protein>
    <submittedName>
        <fullName evidence="1">Uncharacterized protein</fullName>
    </submittedName>
</protein>
<keyword evidence="2" id="KW-1185">Reference proteome</keyword>
<name>A0A6G4X695_9ACTN</name>
<evidence type="ECO:0000313" key="2">
    <source>
        <dbReference type="Proteomes" id="UP000477722"/>
    </source>
</evidence>
<reference evidence="1 2" key="1">
    <citation type="submission" date="2020-02" db="EMBL/GenBank/DDBJ databases">
        <title>Whole-genome analyses of novel actinobacteria.</title>
        <authorList>
            <person name="Sahin N."/>
            <person name="Tatar D."/>
        </authorList>
    </citation>
    <scope>NUCLEOTIDE SEQUENCE [LARGE SCALE GENOMIC DNA]</scope>
    <source>
        <strain evidence="1 2">SB3404</strain>
    </source>
</reference>
<comment type="caution">
    <text evidence="1">The sequence shown here is derived from an EMBL/GenBank/DDBJ whole genome shotgun (WGS) entry which is preliminary data.</text>
</comment>